<reference evidence="2" key="1">
    <citation type="submission" date="2020-09" db="EMBL/GenBank/DDBJ databases">
        <title>Hoyosella lacisalsi sp. nov., a halotolerant actinobacterium isolated from soil of Lake Gudzhirganskoe.</title>
        <authorList>
            <person name="Yang Q."/>
            <person name="Guo P.Y."/>
            <person name="Liu S.W."/>
            <person name="Li F.N."/>
            <person name="Sun C.H."/>
        </authorList>
    </citation>
    <scope>NUCLEOTIDE SEQUENCE</scope>
    <source>
        <strain evidence="2">G463</strain>
    </source>
</reference>
<feature type="transmembrane region" description="Helical" evidence="1">
    <location>
        <begin position="62"/>
        <end position="82"/>
    </location>
</feature>
<proteinExistence type="predicted"/>
<evidence type="ECO:0008006" key="4">
    <source>
        <dbReference type="Google" id="ProtNLM"/>
    </source>
</evidence>
<dbReference type="AlphaFoldDB" id="A0A927JCR5"/>
<sequence length="232" mass="23142">MKGMTREHRIAGALYLLAAAVVIGGMVLYASIGIDLEEAVRDGTMASYLEAASGSAALVLNYGMWIVTALLVALGSVALAVGSRTLASALGAAVAVIAAAVALPTYLLAMTLVVAAADEGAVDLASVLGWMASRADWTTTALLLGLAPALLSWSGPWAPGWMRLLGVASAACGAVAIAVLPIESLAPAGYAVLVTGPMWLLAAGVVLVSPSRGVARAAGGAGPSTPPDRSRH</sequence>
<comment type="caution">
    <text evidence="2">The sequence shown here is derived from an EMBL/GenBank/DDBJ whole genome shotgun (WGS) entry which is preliminary data.</text>
</comment>
<evidence type="ECO:0000313" key="3">
    <source>
        <dbReference type="Proteomes" id="UP000642993"/>
    </source>
</evidence>
<keyword evidence="1" id="KW-1133">Transmembrane helix</keyword>
<keyword evidence="1" id="KW-0472">Membrane</keyword>
<keyword evidence="3" id="KW-1185">Reference proteome</keyword>
<organism evidence="2 3">
    <name type="scientific">Lolliginicoccus lacisalsi</name>
    <dbReference type="NCBI Taxonomy" id="2742202"/>
    <lineage>
        <taxon>Bacteria</taxon>
        <taxon>Bacillati</taxon>
        <taxon>Actinomycetota</taxon>
        <taxon>Actinomycetes</taxon>
        <taxon>Mycobacteriales</taxon>
        <taxon>Hoyosellaceae</taxon>
        <taxon>Lolliginicoccus</taxon>
    </lineage>
</organism>
<feature type="transmembrane region" description="Helical" evidence="1">
    <location>
        <begin position="161"/>
        <end position="182"/>
    </location>
</feature>
<dbReference type="Proteomes" id="UP000642993">
    <property type="component" value="Unassembled WGS sequence"/>
</dbReference>
<keyword evidence="1" id="KW-0812">Transmembrane</keyword>
<name>A0A927JCR5_9ACTN</name>
<dbReference type="RefSeq" id="WP_192039235.1">
    <property type="nucleotide sequence ID" value="NZ_JACYWE010000005.1"/>
</dbReference>
<gene>
    <name evidence="2" type="ORF">HT102_09750</name>
</gene>
<evidence type="ECO:0000256" key="1">
    <source>
        <dbReference type="SAM" id="Phobius"/>
    </source>
</evidence>
<accession>A0A927JCR5</accession>
<dbReference type="EMBL" id="JACYWE010000005">
    <property type="protein sequence ID" value="MBD8506770.1"/>
    <property type="molecule type" value="Genomic_DNA"/>
</dbReference>
<feature type="transmembrane region" description="Helical" evidence="1">
    <location>
        <begin position="188"/>
        <end position="208"/>
    </location>
</feature>
<feature type="transmembrane region" description="Helical" evidence="1">
    <location>
        <begin position="89"/>
        <end position="117"/>
    </location>
</feature>
<evidence type="ECO:0000313" key="2">
    <source>
        <dbReference type="EMBL" id="MBD8506770.1"/>
    </source>
</evidence>
<feature type="transmembrane region" description="Helical" evidence="1">
    <location>
        <begin position="12"/>
        <end position="32"/>
    </location>
</feature>
<protein>
    <recommendedName>
        <fullName evidence="4">DUF4386 family protein</fullName>
    </recommendedName>
</protein>
<feature type="transmembrane region" description="Helical" evidence="1">
    <location>
        <begin position="137"/>
        <end position="154"/>
    </location>
</feature>